<dbReference type="InterPro" id="IPR046355">
    <property type="entry name" value="Gab1-4-like"/>
</dbReference>
<dbReference type="Gene3D" id="2.30.29.30">
    <property type="entry name" value="Pleckstrin-homology domain (PH domain)/Phosphotyrosine-binding domain (PTB)"/>
    <property type="match status" value="1"/>
</dbReference>
<dbReference type="GeneTree" id="ENSGT00940000159803"/>
<dbReference type="GO" id="GO:0035591">
    <property type="term" value="F:signaling adaptor activity"/>
    <property type="evidence" value="ECO:0007669"/>
    <property type="project" value="TreeGrafter"/>
</dbReference>
<dbReference type="GO" id="GO:0007165">
    <property type="term" value="P:signal transduction"/>
    <property type="evidence" value="ECO:0007669"/>
    <property type="project" value="TreeGrafter"/>
</dbReference>
<dbReference type="AlphaFoldDB" id="A0AAZ3RQD1"/>
<keyword evidence="5" id="KW-1185">Reference proteome</keyword>
<comment type="similarity">
    <text evidence="1">Belongs to the GAB family.</text>
</comment>
<dbReference type="GO" id="GO:0005737">
    <property type="term" value="C:cytoplasm"/>
    <property type="evidence" value="ECO:0007669"/>
    <property type="project" value="TreeGrafter"/>
</dbReference>
<proteinExistence type="inferred from homology"/>
<organism evidence="4 5">
    <name type="scientific">Oncorhynchus tshawytscha</name>
    <name type="common">Chinook salmon</name>
    <name type="synonym">Salmo tshawytscha</name>
    <dbReference type="NCBI Taxonomy" id="74940"/>
    <lineage>
        <taxon>Eukaryota</taxon>
        <taxon>Metazoa</taxon>
        <taxon>Chordata</taxon>
        <taxon>Craniata</taxon>
        <taxon>Vertebrata</taxon>
        <taxon>Euteleostomi</taxon>
        <taxon>Actinopterygii</taxon>
        <taxon>Neopterygii</taxon>
        <taxon>Teleostei</taxon>
        <taxon>Protacanthopterygii</taxon>
        <taxon>Salmoniformes</taxon>
        <taxon>Salmonidae</taxon>
        <taxon>Salmoninae</taxon>
        <taxon>Oncorhynchus</taxon>
    </lineage>
</organism>
<dbReference type="PANTHER" id="PTHR45960:SF3">
    <property type="entry name" value="GRB2-ASSOCIATED-BINDING PROTEIN 3"/>
    <property type="match status" value="1"/>
</dbReference>
<dbReference type="Pfam" id="PF00169">
    <property type="entry name" value="PH"/>
    <property type="match status" value="1"/>
</dbReference>
<feature type="compositionally biased region" description="Polar residues" evidence="2">
    <location>
        <begin position="204"/>
        <end position="221"/>
    </location>
</feature>
<sequence>MWRSTKKSWLIYFDFQMMARKESLSLKAWRRRWFVLRRGRMSGNPDVLEYYRNTTSKKPIRTIDLRECEVQMQTEQRLVKREFQNQHLFVIKTSSRIFYLVAKTEEEMNSWVSQIREICHFGPLSLDDGTESEEVFSHTPNPQQVSPALSRSMSFISNHDFVANGNSRVEMPSQMEPNYPLDYLFLSQCETGRFSLSRCDSFSNSERSLEQNSSDTTTEDVFSSPLGTDPSPSPFPHTGPFPSPFPHTGPSQSPYPHIRTHDPPFSAPCGPTSTSSSPRTLHRTPDVFQFDKPYSSAILEATSDGLTPPPLPPKPVHLSEHLRDDGSHGPLAGIRQQLTDQTALIPRRISLSGLPDHFRRGDIEGSALRSRNKRLSLNLPHFIATQSPNCHEDSYVSMASPRVCVGEDVSDGYIPMSPTPISFLKANGKTEAPLAPSPLPIADLPGDLEPPPINRDLKPRRRARPPPLDLRGLSTIRECPTHMPLIRTMTEPGNSLQGKLGIKGDQEASIPVESRQQFSTTNEGASQPWLRRSNLDYLSLDFNSASPSPVQKKPLLTDEHRVDYVQVDEKKTQALQNTKMEWKDVRQSKV</sequence>
<evidence type="ECO:0000313" key="5">
    <source>
        <dbReference type="Proteomes" id="UP000694402"/>
    </source>
</evidence>
<dbReference type="Ensembl" id="ENSOTST00005115527.1">
    <property type="protein sequence ID" value="ENSOTSP00005143807.1"/>
    <property type="gene ID" value="ENSOTSG00005001142.2"/>
</dbReference>
<gene>
    <name evidence="4" type="primary">gab3</name>
</gene>
<reference evidence="4" key="3">
    <citation type="submission" date="2025-09" db="UniProtKB">
        <authorList>
            <consortium name="Ensembl"/>
        </authorList>
    </citation>
    <scope>IDENTIFICATION</scope>
</reference>
<dbReference type="Proteomes" id="UP000694402">
    <property type="component" value="Unassembled WGS sequence"/>
</dbReference>
<evidence type="ECO:0000256" key="2">
    <source>
        <dbReference type="SAM" id="MobiDB-lite"/>
    </source>
</evidence>
<protein>
    <recommendedName>
        <fullName evidence="3">PH domain-containing protein</fullName>
    </recommendedName>
</protein>
<dbReference type="PROSITE" id="PS50003">
    <property type="entry name" value="PH_DOMAIN"/>
    <property type="match status" value="1"/>
</dbReference>
<dbReference type="PANTHER" id="PTHR45960">
    <property type="entry name" value="GRB2-ASSOCIATED-BINDING PROTEIN"/>
    <property type="match status" value="1"/>
</dbReference>
<feature type="domain" description="PH" evidence="3">
    <location>
        <begin position="3"/>
        <end position="120"/>
    </location>
</feature>
<feature type="region of interest" description="Disordered" evidence="2">
    <location>
        <begin position="204"/>
        <end position="283"/>
    </location>
</feature>
<evidence type="ECO:0000256" key="1">
    <source>
        <dbReference type="ARBA" id="ARBA00029462"/>
    </source>
</evidence>
<dbReference type="InterPro" id="IPR001849">
    <property type="entry name" value="PH_domain"/>
</dbReference>
<accession>A0AAZ3RQD1</accession>
<feature type="compositionally biased region" description="Pro residues" evidence="2">
    <location>
        <begin position="231"/>
        <end position="247"/>
    </location>
</feature>
<evidence type="ECO:0000259" key="3">
    <source>
        <dbReference type="PROSITE" id="PS50003"/>
    </source>
</evidence>
<name>A0AAZ3RQD1_ONCTS</name>
<reference evidence="5" key="1">
    <citation type="journal article" date="2018" name="PLoS ONE">
        <title>Chinook salmon (Oncorhynchus tshawytscha) genome and transcriptome.</title>
        <authorList>
            <person name="Christensen K.A."/>
            <person name="Leong J.S."/>
            <person name="Sakhrani D."/>
            <person name="Biagi C.A."/>
            <person name="Minkley D.R."/>
            <person name="Withler R.E."/>
            <person name="Rondeau E.B."/>
            <person name="Koop B.F."/>
            <person name="Devlin R.H."/>
        </authorList>
    </citation>
    <scope>NUCLEOTIDE SEQUENCE [LARGE SCALE GENOMIC DNA]</scope>
</reference>
<dbReference type="InterPro" id="IPR011993">
    <property type="entry name" value="PH-like_dom_sf"/>
</dbReference>
<reference evidence="4" key="2">
    <citation type="submission" date="2025-08" db="UniProtKB">
        <authorList>
            <consortium name="Ensembl"/>
        </authorList>
    </citation>
    <scope>IDENTIFICATION</scope>
</reference>
<dbReference type="SUPFAM" id="SSF50729">
    <property type="entry name" value="PH domain-like"/>
    <property type="match status" value="1"/>
</dbReference>
<feature type="region of interest" description="Disordered" evidence="2">
    <location>
        <begin position="441"/>
        <end position="473"/>
    </location>
</feature>
<dbReference type="SMART" id="SM00233">
    <property type="entry name" value="PH"/>
    <property type="match status" value="1"/>
</dbReference>
<evidence type="ECO:0000313" key="4">
    <source>
        <dbReference type="Ensembl" id="ENSOTSP00005143807.1"/>
    </source>
</evidence>